<sequence length="268" mass="30667">MSYKKFKPELSDKQVDDLEKAGQTTHSKTESDLEEQKTTCSTKVFLMLMSGQRQEFECDLETTKIKDVIAQAFKQELSDGKKVNILFAGKILCTEKTLSECKVQNNFVIHAIVKKNVSTTDLENADNNEPNQQNEISKSYCAFWIDFDQSIILILGNIATFSDFLQRAEIIRNQINDQLNRENPRVPNRGRNARSNLQDRSQDQAAFNEEESNRCIKEVFIGLFTGFLLRYYGVFIMCFCNCPPRTKVCILIGLVVRLFMDISQGNLA</sequence>
<evidence type="ECO:0000313" key="4">
    <source>
        <dbReference type="Proteomes" id="UP001295684"/>
    </source>
</evidence>
<dbReference type="SUPFAM" id="SSF54236">
    <property type="entry name" value="Ubiquitin-like"/>
    <property type="match status" value="1"/>
</dbReference>
<feature type="compositionally biased region" description="Polar residues" evidence="1">
    <location>
        <begin position="193"/>
        <end position="203"/>
    </location>
</feature>
<evidence type="ECO:0000313" key="3">
    <source>
        <dbReference type="EMBL" id="CAI2378330.1"/>
    </source>
</evidence>
<comment type="caution">
    <text evidence="3">The sequence shown here is derived from an EMBL/GenBank/DDBJ whole genome shotgun (WGS) entry which is preliminary data.</text>
</comment>
<dbReference type="InterPro" id="IPR029071">
    <property type="entry name" value="Ubiquitin-like_domsf"/>
</dbReference>
<dbReference type="Pfam" id="PF00240">
    <property type="entry name" value="ubiquitin"/>
    <property type="match status" value="1"/>
</dbReference>
<feature type="compositionally biased region" description="Basic and acidic residues" evidence="1">
    <location>
        <begin position="1"/>
        <end position="20"/>
    </location>
</feature>
<name>A0AAD1XSR5_EUPCR</name>
<feature type="region of interest" description="Disordered" evidence="1">
    <location>
        <begin position="1"/>
        <end position="34"/>
    </location>
</feature>
<evidence type="ECO:0000259" key="2">
    <source>
        <dbReference type="Pfam" id="PF00240"/>
    </source>
</evidence>
<organism evidence="3 4">
    <name type="scientific">Euplotes crassus</name>
    <dbReference type="NCBI Taxonomy" id="5936"/>
    <lineage>
        <taxon>Eukaryota</taxon>
        <taxon>Sar</taxon>
        <taxon>Alveolata</taxon>
        <taxon>Ciliophora</taxon>
        <taxon>Intramacronucleata</taxon>
        <taxon>Spirotrichea</taxon>
        <taxon>Hypotrichia</taxon>
        <taxon>Euplotida</taxon>
        <taxon>Euplotidae</taxon>
        <taxon>Moneuplotes</taxon>
    </lineage>
</organism>
<evidence type="ECO:0000256" key="1">
    <source>
        <dbReference type="SAM" id="MobiDB-lite"/>
    </source>
</evidence>
<keyword evidence="4" id="KW-1185">Reference proteome</keyword>
<gene>
    <name evidence="3" type="ORF">ECRASSUSDP1_LOCUS19725</name>
</gene>
<reference evidence="3" key="1">
    <citation type="submission" date="2023-07" db="EMBL/GenBank/DDBJ databases">
        <authorList>
            <consortium name="AG Swart"/>
            <person name="Singh M."/>
            <person name="Singh A."/>
            <person name="Seah K."/>
            <person name="Emmerich C."/>
        </authorList>
    </citation>
    <scope>NUCLEOTIDE SEQUENCE</scope>
    <source>
        <strain evidence="3">DP1</strain>
    </source>
</reference>
<dbReference type="EMBL" id="CAMPGE010020044">
    <property type="protein sequence ID" value="CAI2378330.1"/>
    <property type="molecule type" value="Genomic_DNA"/>
</dbReference>
<proteinExistence type="predicted"/>
<feature type="domain" description="Ubiquitin-like" evidence="2">
    <location>
        <begin position="50"/>
        <end position="115"/>
    </location>
</feature>
<feature type="region of interest" description="Disordered" evidence="1">
    <location>
        <begin position="181"/>
        <end position="203"/>
    </location>
</feature>
<accession>A0AAD1XSR5</accession>
<protein>
    <recommendedName>
        <fullName evidence="2">Ubiquitin-like domain-containing protein</fullName>
    </recommendedName>
</protein>
<dbReference type="Proteomes" id="UP001295684">
    <property type="component" value="Unassembled WGS sequence"/>
</dbReference>
<dbReference type="InterPro" id="IPR000626">
    <property type="entry name" value="Ubiquitin-like_dom"/>
</dbReference>
<dbReference type="AlphaFoldDB" id="A0AAD1XSR5"/>
<dbReference type="Gene3D" id="3.10.20.90">
    <property type="entry name" value="Phosphatidylinositol 3-kinase Catalytic Subunit, Chain A, domain 1"/>
    <property type="match status" value="1"/>
</dbReference>